<keyword evidence="9" id="KW-0808">Transferase</keyword>
<dbReference type="Pfam" id="PF00266">
    <property type="entry name" value="Aminotran_5"/>
    <property type="match status" value="1"/>
</dbReference>
<reference evidence="10" key="1">
    <citation type="submission" date="2015-08" db="EMBL/GenBank/DDBJ databases">
        <authorList>
            <person name="Varghese N."/>
        </authorList>
    </citation>
    <scope>NUCLEOTIDE SEQUENCE [LARGE SCALE GENOMIC DNA]</scope>
    <source>
        <strain evidence="10">DSM 23407</strain>
    </source>
</reference>
<dbReference type="RefSeq" id="WP_055455805.1">
    <property type="nucleotide sequence ID" value="NZ_CYHE01000006.1"/>
</dbReference>
<evidence type="ECO:0000313" key="9">
    <source>
        <dbReference type="EMBL" id="CUA96879.1"/>
    </source>
</evidence>
<dbReference type="AlphaFoldDB" id="A0A0K6I141"/>
<dbReference type="OrthoDB" id="389074at2"/>
<dbReference type="GO" id="GO:0004760">
    <property type="term" value="F:L-serine-pyruvate transaminase activity"/>
    <property type="evidence" value="ECO:0007669"/>
    <property type="project" value="TreeGrafter"/>
</dbReference>
<dbReference type="EMBL" id="CYHE01000006">
    <property type="protein sequence ID" value="CUA96879.1"/>
    <property type="molecule type" value="Genomic_DNA"/>
</dbReference>
<dbReference type="InterPro" id="IPR015422">
    <property type="entry name" value="PyrdxlP-dep_Trfase_small"/>
</dbReference>
<name>A0A0K6I141_9HYPH</name>
<comment type="similarity">
    <text evidence="2 6">Belongs to the class-V pyridoxal-phosphate-dependent aminotransferase family.</text>
</comment>
<dbReference type="PANTHER" id="PTHR21152:SF40">
    <property type="entry name" value="ALANINE--GLYOXYLATE AMINOTRANSFERASE"/>
    <property type="match status" value="1"/>
</dbReference>
<dbReference type="InterPro" id="IPR020578">
    <property type="entry name" value="Aminotrans_V_PyrdxlP_BS"/>
</dbReference>
<evidence type="ECO:0000256" key="4">
    <source>
        <dbReference type="PIRSR" id="PIRSR000524-1"/>
    </source>
</evidence>
<dbReference type="FunFam" id="3.40.640.10:FF:000054">
    <property type="entry name" value="Serine--glyoxylate aminotransferase"/>
    <property type="match status" value="1"/>
</dbReference>
<evidence type="ECO:0000256" key="6">
    <source>
        <dbReference type="RuleBase" id="RU004075"/>
    </source>
</evidence>
<dbReference type="PANTHER" id="PTHR21152">
    <property type="entry name" value="AMINOTRANSFERASE CLASS V"/>
    <property type="match status" value="1"/>
</dbReference>
<dbReference type="Proteomes" id="UP000183900">
    <property type="component" value="Unassembled WGS sequence"/>
</dbReference>
<dbReference type="PROSITE" id="PS00595">
    <property type="entry name" value="AA_TRANSFER_CLASS_5"/>
    <property type="match status" value="1"/>
</dbReference>
<dbReference type="FunFam" id="3.90.1150.10:FF:000204">
    <property type="entry name" value="Hypothetical aminotransferase"/>
    <property type="match status" value="1"/>
</dbReference>
<protein>
    <submittedName>
        <fullName evidence="9">Archaeal aspartate aminotransferase or a related aminotransferase, includes purine catabolism protein PucG</fullName>
    </submittedName>
</protein>
<proteinExistence type="inferred from homology"/>
<dbReference type="Gene3D" id="3.90.1150.10">
    <property type="entry name" value="Aspartate Aminotransferase, domain 1"/>
    <property type="match status" value="1"/>
</dbReference>
<feature type="binding site" evidence="4">
    <location>
        <position position="347"/>
    </location>
    <ligand>
        <name>substrate</name>
    </ligand>
</feature>
<organism evidence="9 10">
    <name type="scientific">Pannonibacter indicus</name>
    <dbReference type="NCBI Taxonomy" id="466044"/>
    <lineage>
        <taxon>Bacteria</taxon>
        <taxon>Pseudomonadati</taxon>
        <taxon>Pseudomonadota</taxon>
        <taxon>Alphaproteobacteria</taxon>
        <taxon>Hyphomicrobiales</taxon>
        <taxon>Stappiaceae</taxon>
        <taxon>Pannonibacter</taxon>
    </lineage>
</organism>
<accession>A0A0K6I141</accession>
<dbReference type="InterPro" id="IPR000192">
    <property type="entry name" value="Aminotrans_V_dom"/>
</dbReference>
<dbReference type="GO" id="GO:0008453">
    <property type="term" value="F:alanine-glyoxylate transaminase activity"/>
    <property type="evidence" value="ECO:0007669"/>
    <property type="project" value="TreeGrafter"/>
</dbReference>
<gene>
    <name evidence="9" type="ORF">Ga0061067_106137</name>
</gene>
<keyword evidence="3 5" id="KW-0663">Pyridoxal phosphate</keyword>
<evidence type="ECO:0000256" key="2">
    <source>
        <dbReference type="ARBA" id="ARBA00009236"/>
    </source>
</evidence>
<dbReference type="Gene3D" id="3.40.640.10">
    <property type="entry name" value="Type I PLP-dependent aspartate aminotransferase-like (Major domain)"/>
    <property type="match status" value="1"/>
</dbReference>
<evidence type="ECO:0000256" key="7">
    <source>
        <dbReference type="RuleBase" id="RU004504"/>
    </source>
</evidence>
<comment type="cofactor">
    <cofactor evidence="1 5 7">
        <name>pyridoxal 5'-phosphate</name>
        <dbReference type="ChEBI" id="CHEBI:597326"/>
    </cofactor>
</comment>
<keyword evidence="10" id="KW-1185">Reference proteome</keyword>
<dbReference type="PIRSF" id="PIRSF000524">
    <property type="entry name" value="SPT"/>
    <property type="match status" value="1"/>
</dbReference>
<evidence type="ECO:0000256" key="3">
    <source>
        <dbReference type="ARBA" id="ARBA00022898"/>
    </source>
</evidence>
<evidence type="ECO:0000256" key="5">
    <source>
        <dbReference type="PIRSR" id="PIRSR000524-50"/>
    </source>
</evidence>
<keyword evidence="9" id="KW-0032">Aminotransferase</keyword>
<evidence type="ECO:0000259" key="8">
    <source>
        <dbReference type="Pfam" id="PF00266"/>
    </source>
</evidence>
<dbReference type="InterPro" id="IPR015421">
    <property type="entry name" value="PyrdxlP-dep_Trfase_major"/>
</dbReference>
<sequence>MTLRYGKEFLMIPGPTNVPDEVLRAMHRPAVDIYEGPLLQTTDACLKGISRVFRSTSGKPYIYIANGHGTWDAALSNTLSRGDKVLVLESGRFAIGWGEAAELIGIEVEILPGHWRKAVDPAALEARLRADAEGAIKAVLVVQVDTASGVLNDIPAIRKAMDASGHGALLMVDCMASLGCVPFEMEEWGVDVAMAGSQKGLMSPPGLAFVMAGQKALAAHKTAGLRNAYMDWTFRDGPEHYMKYCGTPPEHLLFAFQRSLELIEEETLEGVWRRHAILAEAVRAAVEVWGRKGVLEMNILKPEDRSDSVSVICFNGVDPAPLRSFVKSVCGITIGIAIGDLAGKGIRIGHMGHVNAAMVLGTLSAMELGLRRLGIPHESGGVEAAIAVIDRALGGN</sequence>
<evidence type="ECO:0000313" key="10">
    <source>
        <dbReference type="Proteomes" id="UP000183900"/>
    </source>
</evidence>
<feature type="modified residue" description="N6-(pyridoxal phosphate)lysine" evidence="5">
    <location>
        <position position="199"/>
    </location>
</feature>
<feature type="domain" description="Aminotransferase class V" evidence="8">
    <location>
        <begin position="73"/>
        <end position="334"/>
    </location>
</feature>
<dbReference type="InterPro" id="IPR024169">
    <property type="entry name" value="SP_NH2Trfase/AEP_transaminase"/>
</dbReference>
<evidence type="ECO:0000256" key="1">
    <source>
        <dbReference type="ARBA" id="ARBA00001933"/>
    </source>
</evidence>
<dbReference type="InterPro" id="IPR015424">
    <property type="entry name" value="PyrdxlP-dep_Trfase"/>
</dbReference>
<dbReference type="SUPFAM" id="SSF53383">
    <property type="entry name" value="PLP-dependent transferases"/>
    <property type="match status" value="1"/>
</dbReference>
<dbReference type="GO" id="GO:0019265">
    <property type="term" value="P:glycine biosynthetic process, by transamination of glyoxylate"/>
    <property type="evidence" value="ECO:0007669"/>
    <property type="project" value="TreeGrafter"/>
</dbReference>